<organism evidence="1 2">
    <name type="scientific">Musa balbisiana</name>
    <name type="common">Banana</name>
    <dbReference type="NCBI Taxonomy" id="52838"/>
    <lineage>
        <taxon>Eukaryota</taxon>
        <taxon>Viridiplantae</taxon>
        <taxon>Streptophyta</taxon>
        <taxon>Embryophyta</taxon>
        <taxon>Tracheophyta</taxon>
        <taxon>Spermatophyta</taxon>
        <taxon>Magnoliopsida</taxon>
        <taxon>Liliopsida</taxon>
        <taxon>Zingiberales</taxon>
        <taxon>Musaceae</taxon>
        <taxon>Musa</taxon>
    </lineage>
</organism>
<proteinExistence type="predicted"/>
<dbReference type="AlphaFoldDB" id="A0A4S8KHJ1"/>
<keyword evidence="2" id="KW-1185">Reference proteome</keyword>
<dbReference type="Proteomes" id="UP000317650">
    <property type="component" value="Chromosome 4"/>
</dbReference>
<sequence length="96" mass="10054">MVPSFFELREIRGARAVSSSCLAVEPPLLVRCRVPVEAQAQRGGGGEANVAANALYHRASAYMADASLPGIGAHLGNAHEELHLLGHLDALWGASP</sequence>
<dbReference type="EMBL" id="PYDT01000001">
    <property type="protein sequence ID" value="THU74789.1"/>
    <property type="molecule type" value="Genomic_DNA"/>
</dbReference>
<reference evidence="1 2" key="1">
    <citation type="journal article" date="2019" name="Nat. Plants">
        <title>Genome sequencing of Musa balbisiana reveals subgenome evolution and function divergence in polyploid bananas.</title>
        <authorList>
            <person name="Yao X."/>
        </authorList>
    </citation>
    <scope>NUCLEOTIDE SEQUENCE [LARGE SCALE GENOMIC DNA]</scope>
    <source>
        <strain evidence="2">cv. DH-PKW</strain>
        <tissue evidence="1">Leaves</tissue>
    </source>
</reference>
<evidence type="ECO:0000313" key="1">
    <source>
        <dbReference type="EMBL" id="THU74789.1"/>
    </source>
</evidence>
<gene>
    <name evidence="1" type="ORF">C4D60_Mb04t37130</name>
</gene>
<accession>A0A4S8KHJ1</accession>
<comment type="caution">
    <text evidence="1">The sequence shown here is derived from an EMBL/GenBank/DDBJ whole genome shotgun (WGS) entry which is preliminary data.</text>
</comment>
<protein>
    <submittedName>
        <fullName evidence="1">Uncharacterized protein</fullName>
    </submittedName>
</protein>
<name>A0A4S8KHJ1_MUSBA</name>
<evidence type="ECO:0000313" key="2">
    <source>
        <dbReference type="Proteomes" id="UP000317650"/>
    </source>
</evidence>